<dbReference type="RefSeq" id="WP_143068912.1">
    <property type="nucleotide sequence ID" value="NZ_FOFS01000007.1"/>
</dbReference>
<evidence type="ECO:0000313" key="2">
    <source>
        <dbReference type="EMBL" id="SEQ49608.1"/>
    </source>
</evidence>
<reference evidence="2 3" key="1">
    <citation type="submission" date="2016-10" db="EMBL/GenBank/DDBJ databases">
        <authorList>
            <person name="de Groot N.N."/>
        </authorList>
    </citation>
    <scope>NUCLEOTIDE SEQUENCE [LARGE SCALE GENOMIC DNA]</scope>
    <source>
        <strain evidence="2 3">DSM 25927</strain>
    </source>
</reference>
<keyword evidence="1" id="KW-0472">Membrane</keyword>
<keyword evidence="1" id="KW-0812">Transmembrane</keyword>
<name>A0A1H9GI83_9GAMM</name>
<evidence type="ECO:0000256" key="1">
    <source>
        <dbReference type="SAM" id="Phobius"/>
    </source>
</evidence>
<dbReference type="AlphaFoldDB" id="A0A1H9GI83"/>
<dbReference type="EMBL" id="FOFS01000007">
    <property type="protein sequence ID" value="SEQ49608.1"/>
    <property type="molecule type" value="Genomic_DNA"/>
</dbReference>
<keyword evidence="1" id="KW-1133">Transmembrane helix</keyword>
<sequence length="124" mass="13610">MSLVPQKGLSQIRIATLVLTLAGVAVYALMAWQLKHYTQQLQTVREEAVAQAGSRERESYQALAQCRALNTNDKGVQTVGDDYCLKGLDPEQARQAQRLSQDIAQRMQAVKVPALVRLMGGGVK</sequence>
<dbReference type="Proteomes" id="UP000199233">
    <property type="component" value="Unassembled WGS sequence"/>
</dbReference>
<proteinExistence type="predicted"/>
<organism evidence="2 3">
    <name type="scientific">Solimonas aquatica</name>
    <dbReference type="NCBI Taxonomy" id="489703"/>
    <lineage>
        <taxon>Bacteria</taxon>
        <taxon>Pseudomonadati</taxon>
        <taxon>Pseudomonadota</taxon>
        <taxon>Gammaproteobacteria</taxon>
        <taxon>Nevskiales</taxon>
        <taxon>Nevskiaceae</taxon>
        <taxon>Solimonas</taxon>
    </lineage>
</organism>
<gene>
    <name evidence="2" type="ORF">SAMN04488038_10779</name>
</gene>
<accession>A0A1H9GI83</accession>
<keyword evidence="3" id="KW-1185">Reference proteome</keyword>
<protein>
    <submittedName>
        <fullName evidence="2">Uncharacterized protein</fullName>
    </submittedName>
</protein>
<feature type="transmembrane region" description="Helical" evidence="1">
    <location>
        <begin position="12"/>
        <end position="32"/>
    </location>
</feature>
<evidence type="ECO:0000313" key="3">
    <source>
        <dbReference type="Proteomes" id="UP000199233"/>
    </source>
</evidence>